<dbReference type="PANTHER" id="PTHR11799">
    <property type="entry name" value="PARAOXONASE"/>
    <property type="match status" value="1"/>
</dbReference>
<dbReference type="WBParaSite" id="SRAE_2000320400.1">
    <property type="protein sequence ID" value="SRAE_2000320400.1"/>
    <property type="gene ID" value="WBGene00263425"/>
</dbReference>
<evidence type="ECO:0000313" key="7">
    <source>
        <dbReference type="EMBL" id="CEF68548.1"/>
    </source>
</evidence>
<sequence>MGKYKIFKKKEKDEKKEENNIENRKARKDVFDEKKVKKYIEKENIIDNVSKTFKHTKNSFYNIGFIEKLILTFFVTILTSWFIRWILILDTNQNIHPHHPSTCYKPSFKEPLIGMLVVDEIEMILYFTQKGKVYGVEFERKDIINELAIDWKLEKDIILNIKSISYYGVNFNIFFYLINEKKDIDEIIVFAWEQKHSRLIFNSRYYIPAIPRISSLSPVAFNRLYLVSSFYSLNNVFLQTLEIITNLKYGSIYFYDGKNANKVVDGLSYPKDITIDGKRNRLFVGQIIARSIKAYYIKPDFSLEEASDINTILSSPKKLFVDKKSGDIWSLSYVHLWKKLYNDFIQDYNNQTIHDKETKVHRIRFQDTMMKSWIATEPFADDGEYFSFANDVSIYDDQLILTSKSDGLLYCPKLNIKIV</sequence>
<dbReference type="WormBase" id="SRAE_2000320400">
    <property type="protein sequence ID" value="SRP03414"/>
    <property type="gene ID" value="WBGene00263425"/>
</dbReference>
<dbReference type="EMBL" id="LN609529">
    <property type="protein sequence ID" value="CEF68548.1"/>
    <property type="molecule type" value="Genomic_DNA"/>
</dbReference>
<dbReference type="GeneID" id="36380918"/>
<feature type="transmembrane region" description="Helical" evidence="6">
    <location>
        <begin position="69"/>
        <end position="87"/>
    </location>
</feature>
<organism evidence="7">
    <name type="scientific">Strongyloides ratti</name>
    <name type="common">Parasitic roundworm</name>
    <dbReference type="NCBI Taxonomy" id="34506"/>
    <lineage>
        <taxon>Eukaryota</taxon>
        <taxon>Metazoa</taxon>
        <taxon>Ecdysozoa</taxon>
        <taxon>Nematoda</taxon>
        <taxon>Chromadorea</taxon>
        <taxon>Rhabditida</taxon>
        <taxon>Tylenchina</taxon>
        <taxon>Panagrolaimomorpha</taxon>
        <taxon>Strongyloidoidea</taxon>
        <taxon>Strongyloididae</taxon>
        <taxon>Strongyloides</taxon>
    </lineage>
</organism>
<keyword evidence="4" id="KW-0325">Glycoprotein</keyword>
<keyword evidence="6" id="KW-0812">Transmembrane</keyword>
<evidence type="ECO:0000256" key="3">
    <source>
        <dbReference type="ARBA" id="ARBA00023157"/>
    </source>
</evidence>
<dbReference type="Proteomes" id="UP000035682">
    <property type="component" value="Unplaced"/>
</dbReference>
<dbReference type="OrthoDB" id="423498at2759"/>
<dbReference type="SUPFAM" id="SSF63829">
    <property type="entry name" value="Calcium-dependent phosphotriesterase"/>
    <property type="match status" value="1"/>
</dbReference>
<evidence type="ECO:0000313" key="9">
    <source>
        <dbReference type="WBParaSite" id="SRAE_2000320400.1"/>
    </source>
</evidence>
<evidence type="ECO:0000313" key="10">
    <source>
        <dbReference type="WormBase" id="SRAE_2000320400"/>
    </source>
</evidence>
<keyword evidence="6" id="KW-0472">Membrane</keyword>
<dbReference type="InterPro" id="IPR011042">
    <property type="entry name" value="6-blade_b-propeller_TolB-like"/>
</dbReference>
<dbReference type="PANTHER" id="PTHR11799:SF12">
    <property type="entry name" value="PARAOXONASE-RELATED"/>
    <property type="match status" value="1"/>
</dbReference>
<dbReference type="RefSeq" id="XP_024507748.1">
    <property type="nucleotide sequence ID" value="XM_024654370.1"/>
</dbReference>
<accession>A0A090LK74</accession>
<keyword evidence="3" id="KW-1015">Disulfide bond</keyword>
<evidence type="ECO:0000256" key="5">
    <source>
        <dbReference type="SAM" id="MobiDB-lite"/>
    </source>
</evidence>
<evidence type="ECO:0000313" key="8">
    <source>
        <dbReference type="Proteomes" id="UP000035682"/>
    </source>
</evidence>
<dbReference type="AlphaFoldDB" id="A0A090LK74"/>
<reference evidence="9" key="2">
    <citation type="submission" date="2020-12" db="UniProtKB">
        <authorList>
            <consortium name="WormBaseParasite"/>
        </authorList>
    </citation>
    <scope>IDENTIFICATION</scope>
</reference>
<evidence type="ECO:0000256" key="4">
    <source>
        <dbReference type="ARBA" id="ARBA00023180"/>
    </source>
</evidence>
<feature type="compositionally biased region" description="Basic and acidic residues" evidence="5">
    <location>
        <begin position="10"/>
        <end position="24"/>
    </location>
</feature>
<evidence type="ECO:0000256" key="1">
    <source>
        <dbReference type="ARBA" id="ARBA00008595"/>
    </source>
</evidence>
<dbReference type="InterPro" id="IPR002640">
    <property type="entry name" value="Arylesterase"/>
</dbReference>
<reference evidence="7 8" key="1">
    <citation type="submission" date="2014-09" db="EMBL/GenBank/DDBJ databases">
        <authorList>
            <person name="Martin A.A."/>
        </authorList>
    </citation>
    <scope>NUCLEOTIDE SEQUENCE</scope>
    <source>
        <strain evidence="8">ED321</strain>
        <strain evidence="7">ED321 Heterogonic</strain>
    </source>
</reference>
<keyword evidence="8" id="KW-1185">Reference proteome</keyword>
<comment type="similarity">
    <text evidence="1">Belongs to the paraoxonase family.</text>
</comment>
<dbReference type="Pfam" id="PF01731">
    <property type="entry name" value="Arylesterase"/>
    <property type="match status" value="1"/>
</dbReference>
<keyword evidence="6" id="KW-1133">Transmembrane helix</keyword>
<dbReference type="CTD" id="36380918"/>
<gene>
    <name evidence="7 9 10" type="ORF">SRAE_2000320400</name>
</gene>
<feature type="region of interest" description="Disordered" evidence="5">
    <location>
        <begin position="1"/>
        <end position="24"/>
    </location>
</feature>
<proteinExistence type="inferred from homology"/>
<dbReference type="GO" id="GO:0004064">
    <property type="term" value="F:arylesterase activity"/>
    <property type="evidence" value="ECO:0007669"/>
    <property type="project" value="InterPro"/>
</dbReference>
<dbReference type="Gene3D" id="2.120.10.30">
    <property type="entry name" value="TolB, C-terminal domain"/>
    <property type="match status" value="1"/>
</dbReference>
<name>A0A090LK74_STRRB</name>
<dbReference type="InterPro" id="IPR051288">
    <property type="entry name" value="Serum_paraoxonase/arylesterase"/>
</dbReference>
<evidence type="ECO:0000256" key="2">
    <source>
        <dbReference type="ARBA" id="ARBA00022801"/>
    </source>
</evidence>
<evidence type="ECO:0000256" key="6">
    <source>
        <dbReference type="SAM" id="Phobius"/>
    </source>
</evidence>
<keyword evidence="2" id="KW-0378">Hydrolase</keyword>
<protein>
    <submittedName>
        <fullName evidence="7 9">Arylesterase family and Six-bladed beta-propeller, TolB-like domain-containing protein</fullName>
    </submittedName>
</protein>